<protein>
    <recommendedName>
        <fullName evidence="2">non-specific serine/threonine protein kinase</fullName>
        <ecNumber evidence="2">2.7.11.1</ecNumber>
    </recommendedName>
</protein>
<evidence type="ECO:0000259" key="10">
    <source>
        <dbReference type="Pfam" id="PF08771"/>
    </source>
</evidence>
<dbReference type="GO" id="GO:0004674">
    <property type="term" value="F:protein serine/threonine kinase activity"/>
    <property type="evidence" value="ECO:0007669"/>
    <property type="project" value="UniProtKB-EC"/>
</dbReference>
<dbReference type="GO" id="GO:0031931">
    <property type="term" value="C:TORC1 complex"/>
    <property type="evidence" value="ECO:0007669"/>
    <property type="project" value="TreeGrafter"/>
</dbReference>
<dbReference type="Proteomes" id="UP000784294">
    <property type="component" value="Unassembled WGS sequence"/>
</dbReference>
<evidence type="ECO:0000256" key="5">
    <source>
        <dbReference type="ARBA" id="ARBA00022741"/>
    </source>
</evidence>
<feature type="domain" description="FKBP12-rapamycin binding" evidence="10">
    <location>
        <begin position="6"/>
        <end position="102"/>
    </location>
</feature>
<comment type="catalytic activity">
    <reaction evidence="9">
        <text>L-seryl-[protein] + ATP = O-phospho-L-seryl-[protein] + ADP + H(+)</text>
        <dbReference type="Rhea" id="RHEA:17989"/>
        <dbReference type="Rhea" id="RHEA-COMP:9863"/>
        <dbReference type="Rhea" id="RHEA-COMP:11604"/>
        <dbReference type="ChEBI" id="CHEBI:15378"/>
        <dbReference type="ChEBI" id="CHEBI:29999"/>
        <dbReference type="ChEBI" id="CHEBI:30616"/>
        <dbReference type="ChEBI" id="CHEBI:83421"/>
        <dbReference type="ChEBI" id="CHEBI:456216"/>
        <dbReference type="EC" id="2.7.11.1"/>
    </reaction>
</comment>
<dbReference type="InterPro" id="IPR036738">
    <property type="entry name" value="FRB_sf"/>
</dbReference>
<evidence type="ECO:0000256" key="3">
    <source>
        <dbReference type="ARBA" id="ARBA00022679"/>
    </source>
</evidence>
<dbReference type="GO" id="GO:0005737">
    <property type="term" value="C:cytoplasm"/>
    <property type="evidence" value="ECO:0007669"/>
    <property type="project" value="TreeGrafter"/>
</dbReference>
<dbReference type="AlphaFoldDB" id="A0A448WRB4"/>
<comment type="caution">
    <text evidence="11">The sequence shown here is derived from an EMBL/GenBank/DDBJ whole genome shotgun (WGS) entry which is preliminary data.</text>
</comment>
<evidence type="ECO:0000256" key="6">
    <source>
        <dbReference type="ARBA" id="ARBA00022777"/>
    </source>
</evidence>
<keyword evidence="6" id="KW-0418">Kinase</keyword>
<dbReference type="PANTHER" id="PTHR11139">
    <property type="entry name" value="ATAXIA TELANGIECTASIA MUTATED ATM -RELATED"/>
    <property type="match status" value="1"/>
</dbReference>
<dbReference type="OrthoDB" id="2250022at2759"/>
<dbReference type="GO" id="GO:0031932">
    <property type="term" value="C:TORC2 complex"/>
    <property type="evidence" value="ECO:0007669"/>
    <property type="project" value="TreeGrafter"/>
</dbReference>
<evidence type="ECO:0000256" key="9">
    <source>
        <dbReference type="ARBA" id="ARBA00048679"/>
    </source>
</evidence>
<evidence type="ECO:0000256" key="8">
    <source>
        <dbReference type="ARBA" id="ARBA00047899"/>
    </source>
</evidence>
<dbReference type="FunFam" id="1.20.120.150:FF:000001">
    <property type="entry name" value="Serine/threonine-protein kinase TOR"/>
    <property type="match status" value="1"/>
</dbReference>
<dbReference type="GO" id="GO:0044877">
    <property type="term" value="F:protein-containing complex binding"/>
    <property type="evidence" value="ECO:0007669"/>
    <property type="project" value="InterPro"/>
</dbReference>
<evidence type="ECO:0000256" key="1">
    <source>
        <dbReference type="ARBA" id="ARBA00011031"/>
    </source>
</evidence>
<dbReference type="GO" id="GO:0016242">
    <property type="term" value="P:negative regulation of macroautophagy"/>
    <property type="evidence" value="ECO:0007669"/>
    <property type="project" value="TreeGrafter"/>
</dbReference>
<dbReference type="EMBL" id="CAAALY010036187">
    <property type="protein sequence ID" value="VEL18256.1"/>
    <property type="molecule type" value="Genomic_DNA"/>
</dbReference>
<evidence type="ECO:0000256" key="2">
    <source>
        <dbReference type="ARBA" id="ARBA00012513"/>
    </source>
</evidence>
<comment type="catalytic activity">
    <reaction evidence="8">
        <text>L-threonyl-[protein] + ATP = O-phospho-L-threonyl-[protein] + ADP + H(+)</text>
        <dbReference type="Rhea" id="RHEA:46608"/>
        <dbReference type="Rhea" id="RHEA-COMP:11060"/>
        <dbReference type="Rhea" id="RHEA-COMP:11605"/>
        <dbReference type="ChEBI" id="CHEBI:15378"/>
        <dbReference type="ChEBI" id="CHEBI:30013"/>
        <dbReference type="ChEBI" id="CHEBI:30616"/>
        <dbReference type="ChEBI" id="CHEBI:61977"/>
        <dbReference type="ChEBI" id="CHEBI:456216"/>
        <dbReference type="EC" id="2.7.11.1"/>
    </reaction>
</comment>
<comment type="similarity">
    <text evidence="1">Belongs to the PI3/PI4-kinase family.</text>
</comment>
<gene>
    <name evidence="11" type="ORF">PXEA_LOCUS11696</name>
</gene>
<dbReference type="GO" id="GO:0005524">
    <property type="term" value="F:ATP binding"/>
    <property type="evidence" value="ECO:0007669"/>
    <property type="project" value="UniProtKB-KW"/>
</dbReference>
<evidence type="ECO:0000256" key="7">
    <source>
        <dbReference type="ARBA" id="ARBA00022840"/>
    </source>
</evidence>
<dbReference type="SMART" id="SM01345">
    <property type="entry name" value="Rapamycin_bind"/>
    <property type="match status" value="1"/>
</dbReference>
<dbReference type="GO" id="GO:0005634">
    <property type="term" value="C:nucleus"/>
    <property type="evidence" value="ECO:0007669"/>
    <property type="project" value="TreeGrafter"/>
</dbReference>
<dbReference type="InterPro" id="IPR009076">
    <property type="entry name" value="FRB_dom"/>
</dbReference>
<name>A0A448WRB4_9PLAT</name>
<keyword evidence="7" id="KW-0067">ATP-binding</keyword>
<dbReference type="PANTHER" id="PTHR11139:SF9">
    <property type="entry name" value="SERINE_THREONINE-PROTEIN KINASE MTOR"/>
    <property type="match status" value="1"/>
</dbReference>
<proteinExistence type="inferred from homology"/>
<keyword evidence="5" id="KW-0547">Nucleotide-binding</keyword>
<dbReference type="EC" id="2.7.11.1" evidence="2"/>
<reference evidence="11" key="1">
    <citation type="submission" date="2018-11" db="EMBL/GenBank/DDBJ databases">
        <authorList>
            <consortium name="Pathogen Informatics"/>
        </authorList>
    </citation>
    <scope>NUCLEOTIDE SEQUENCE</scope>
</reference>
<dbReference type="Gene3D" id="1.20.120.150">
    <property type="entry name" value="FKBP12-rapamycin binding domain"/>
    <property type="match status" value="1"/>
</dbReference>
<keyword evidence="4" id="KW-0677">Repeat</keyword>
<dbReference type="Pfam" id="PF08771">
    <property type="entry name" value="FRB_dom"/>
    <property type="match status" value="1"/>
</dbReference>
<dbReference type="SUPFAM" id="SSF47212">
    <property type="entry name" value="FKBP12-rapamycin-binding domain of FKBP-rapamycin-associated protein (FRAP)"/>
    <property type="match status" value="1"/>
</dbReference>
<sequence>MELNEELIRLSITWVEMWSECLEDASRVYFGEKDIAKMFRLLHPLHTVMDRGHETINEAAFLQEYYNELTNCRFYCERHEKTQAKVDLQQAWEGYYTLYRRVWQRPNIFHSLIWKFSKQASNMNSLELTVASPRLQRYGRDWRLAVPGTYEPHRPLVRIGGIKNLLTFMTSKQHPRKLTIIGKKCNLCMYN</sequence>
<evidence type="ECO:0000256" key="4">
    <source>
        <dbReference type="ARBA" id="ARBA00022737"/>
    </source>
</evidence>
<evidence type="ECO:0000313" key="11">
    <source>
        <dbReference type="EMBL" id="VEL18256.1"/>
    </source>
</evidence>
<dbReference type="InterPro" id="IPR050517">
    <property type="entry name" value="DDR_Repair_Kinase"/>
</dbReference>
<evidence type="ECO:0000313" key="12">
    <source>
        <dbReference type="Proteomes" id="UP000784294"/>
    </source>
</evidence>
<dbReference type="GO" id="GO:0031929">
    <property type="term" value="P:TOR signaling"/>
    <property type="evidence" value="ECO:0007669"/>
    <property type="project" value="TreeGrafter"/>
</dbReference>
<keyword evidence="3" id="KW-0808">Transferase</keyword>
<accession>A0A448WRB4</accession>
<keyword evidence="12" id="KW-1185">Reference proteome</keyword>
<organism evidence="11 12">
    <name type="scientific">Protopolystoma xenopodis</name>
    <dbReference type="NCBI Taxonomy" id="117903"/>
    <lineage>
        <taxon>Eukaryota</taxon>
        <taxon>Metazoa</taxon>
        <taxon>Spiralia</taxon>
        <taxon>Lophotrochozoa</taxon>
        <taxon>Platyhelminthes</taxon>
        <taxon>Monogenea</taxon>
        <taxon>Polyopisthocotylea</taxon>
        <taxon>Polystomatidea</taxon>
        <taxon>Polystomatidae</taxon>
        <taxon>Protopolystoma</taxon>
    </lineage>
</organism>